<keyword evidence="3" id="KW-1185">Reference proteome</keyword>
<comment type="caution">
    <text evidence="2">The sequence shown here is derived from an EMBL/GenBank/DDBJ whole genome shotgun (WGS) entry which is preliminary data.</text>
</comment>
<feature type="region of interest" description="Disordered" evidence="1">
    <location>
        <begin position="1"/>
        <end position="27"/>
    </location>
</feature>
<sequence length="66" mass="6697">MAALTASHEHGVAAPGPVGGNPAGGHATCLRRVGMRRSGPALPGRLRRLLRFGFGVAALQVRTALG</sequence>
<name>A0ABP6XPH2_9PSEU</name>
<evidence type="ECO:0000256" key="1">
    <source>
        <dbReference type="SAM" id="MobiDB-lite"/>
    </source>
</evidence>
<organism evidence="2 3">
    <name type="scientific">Amycolatopsis ultiminotia</name>
    <dbReference type="NCBI Taxonomy" id="543629"/>
    <lineage>
        <taxon>Bacteria</taxon>
        <taxon>Bacillati</taxon>
        <taxon>Actinomycetota</taxon>
        <taxon>Actinomycetes</taxon>
        <taxon>Pseudonocardiales</taxon>
        <taxon>Pseudonocardiaceae</taxon>
        <taxon>Amycolatopsis</taxon>
    </lineage>
</organism>
<evidence type="ECO:0000313" key="3">
    <source>
        <dbReference type="Proteomes" id="UP001500689"/>
    </source>
</evidence>
<reference evidence="3" key="1">
    <citation type="journal article" date="2019" name="Int. J. Syst. Evol. Microbiol.">
        <title>The Global Catalogue of Microorganisms (GCM) 10K type strain sequencing project: providing services to taxonomists for standard genome sequencing and annotation.</title>
        <authorList>
            <consortium name="The Broad Institute Genomics Platform"/>
            <consortium name="The Broad Institute Genome Sequencing Center for Infectious Disease"/>
            <person name="Wu L."/>
            <person name="Ma J."/>
        </authorList>
    </citation>
    <scope>NUCLEOTIDE SEQUENCE [LARGE SCALE GENOMIC DNA]</scope>
    <source>
        <strain evidence="3">JCM 16898</strain>
    </source>
</reference>
<dbReference type="Proteomes" id="UP001500689">
    <property type="component" value="Unassembled WGS sequence"/>
</dbReference>
<proteinExistence type="predicted"/>
<evidence type="ECO:0000313" key="2">
    <source>
        <dbReference type="EMBL" id="GAA3568495.1"/>
    </source>
</evidence>
<gene>
    <name evidence="2" type="ORF">GCM10022222_60660</name>
</gene>
<dbReference type="EMBL" id="BAAAZN010000015">
    <property type="protein sequence ID" value="GAA3568495.1"/>
    <property type="molecule type" value="Genomic_DNA"/>
</dbReference>
<protein>
    <submittedName>
        <fullName evidence="2">Uncharacterized protein</fullName>
    </submittedName>
</protein>
<accession>A0ABP6XPH2</accession>